<comment type="caution">
    <text evidence="2">The sequence shown here is derived from an EMBL/GenBank/DDBJ whole genome shotgun (WGS) entry which is preliminary data.</text>
</comment>
<reference evidence="2 3" key="1">
    <citation type="submission" date="2017-11" db="EMBL/GenBank/DDBJ databases">
        <title>Genomic Encyclopedia of Archaeal and Bacterial Type Strains, Phase II (KMG-II): From Individual Species to Whole Genera.</title>
        <authorList>
            <person name="Goeker M."/>
        </authorList>
    </citation>
    <scope>NUCLEOTIDE SEQUENCE [LARGE SCALE GENOMIC DNA]</scope>
    <source>
        <strain evidence="2 3">DSM 29128</strain>
    </source>
</reference>
<name>A0A2M8WK73_9RHOB</name>
<evidence type="ECO:0000256" key="1">
    <source>
        <dbReference type="SAM" id="Phobius"/>
    </source>
</evidence>
<evidence type="ECO:0000313" key="3">
    <source>
        <dbReference type="Proteomes" id="UP000228531"/>
    </source>
</evidence>
<keyword evidence="1" id="KW-0812">Transmembrane</keyword>
<keyword evidence="3" id="KW-1185">Reference proteome</keyword>
<keyword evidence="1" id="KW-0472">Membrane</keyword>
<sequence length="94" mass="10686">MGQWVADSFEGVIDPFILIGLWVVLAFVMAAFPSSDKHWRLAYVLIAVGVPLLIWITWRDGLLMGALALIVGGLVLRWPVYHLWQHVKRRFSGK</sequence>
<accession>A0A2M8WK73</accession>
<evidence type="ECO:0000313" key="2">
    <source>
        <dbReference type="EMBL" id="PJI91332.1"/>
    </source>
</evidence>
<protein>
    <submittedName>
        <fullName evidence="2">Uncharacterized protein DUF2484</fullName>
    </submittedName>
</protein>
<dbReference type="Proteomes" id="UP000228531">
    <property type="component" value="Unassembled WGS sequence"/>
</dbReference>
<feature type="transmembrane region" description="Helical" evidence="1">
    <location>
        <begin position="39"/>
        <end position="58"/>
    </location>
</feature>
<proteinExistence type="predicted"/>
<keyword evidence="1" id="KW-1133">Transmembrane helix</keyword>
<dbReference type="RefSeq" id="WP_168769033.1">
    <property type="nucleotide sequence ID" value="NZ_PGTY01000001.1"/>
</dbReference>
<dbReference type="InterPro" id="IPR018919">
    <property type="entry name" value="DUF2484"/>
</dbReference>
<dbReference type="EMBL" id="PGTY01000001">
    <property type="protein sequence ID" value="PJI91332.1"/>
    <property type="molecule type" value="Genomic_DNA"/>
</dbReference>
<dbReference type="AlphaFoldDB" id="A0A2M8WK73"/>
<feature type="transmembrane region" description="Helical" evidence="1">
    <location>
        <begin position="64"/>
        <end position="84"/>
    </location>
</feature>
<organism evidence="2 3">
    <name type="scientific">Yoonia maricola</name>
    <dbReference type="NCBI Taxonomy" id="420999"/>
    <lineage>
        <taxon>Bacteria</taxon>
        <taxon>Pseudomonadati</taxon>
        <taxon>Pseudomonadota</taxon>
        <taxon>Alphaproteobacteria</taxon>
        <taxon>Rhodobacterales</taxon>
        <taxon>Paracoccaceae</taxon>
        <taxon>Yoonia</taxon>
    </lineage>
</organism>
<dbReference type="Pfam" id="PF10658">
    <property type="entry name" value="DUF2484"/>
    <property type="match status" value="1"/>
</dbReference>
<feature type="transmembrane region" description="Helical" evidence="1">
    <location>
        <begin position="12"/>
        <end position="32"/>
    </location>
</feature>
<gene>
    <name evidence="2" type="ORF">BC777_0158</name>
</gene>